<evidence type="ECO:0000256" key="2">
    <source>
        <dbReference type="ARBA" id="ARBA00022676"/>
    </source>
</evidence>
<gene>
    <name evidence="9" type="ORF">UV61_C0002G0205</name>
</gene>
<accession>A0A0G1CPK7</accession>
<dbReference type="GO" id="GO:0012505">
    <property type="term" value="C:endomembrane system"/>
    <property type="evidence" value="ECO:0007669"/>
    <property type="project" value="UniProtKB-SubCell"/>
</dbReference>
<dbReference type="AlphaFoldDB" id="A0A0G1CPK7"/>
<feature type="transmembrane region" description="Helical" evidence="7">
    <location>
        <begin position="355"/>
        <end position="376"/>
    </location>
</feature>
<proteinExistence type="predicted"/>
<feature type="transmembrane region" description="Helical" evidence="7">
    <location>
        <begin position="138"/>
        <end position="159"/>
    </location>
</feature>
<evidence type="ECO:0000256" key="3">
    <source>
        <dbReference type="ARBA" id="ARBA00022679"/>
    </source>
</evidence>
<comment type="subcellular location">
    <subcellularLocation>
        <location evidence="1">Endomembrane system</location>
        <topology evidence="1">Multi-pass membrane protein</topology>
    </subcellularLocation>
</comment>
<keyword evidence="4 7" id="KW-0812">Transmembrane</keyword>
<feature type="domain" description="ArnT-like N-terminal" evidence="8">
    <location>
        <begin position="14"/>
        <end position="223"/>
    </location>
</feature>
<evidence type="ECO:0000313" key="9">
    <source>
        <dbReference type="EMBL" id="KKS87484.1"/>
    </source>
</evidence>
<evidence type="ECO:0000313" key="10">
    <source>
        <dbReference type="Proteomes" id="UP000034050"/>
    </source>
</evidence>
<feature type="transmembrane region" description="Helical" evidence="7">
    <location>
        <begin position="210"/>
        <end position="228"/>
    </location>
</feature>
<organism evidence="9 10">
    <name type="scientific">Candidatus Gottesmanbacteria bacterium GW2011_GWB1_43_11</name>
    <dbReference type="NCBI Taxonomy" id="1618446"/>
    <lineage>
        <taxon>Bacteria</taxon>
        <taxon>Candidatus Gottesmaniibacteriota</taxon>
    </lineage>
</organism>
<dbReference type="EMBL" id="LCFD01000002">
    <property type="protein sequence ID" value="KKS87484.1"/>
    <property type="molecule type" value="Genomic_DNA"/>
</dbReference>
<reference evidence="9 10" key="1">
    <citation type="journal article" date="2015" name="Nature">
        <title>rRNA introns, odd ribosomes, and small enigmatic genomes across a large radiation of phyla.</title>
        <authorList>
            <person name="Brown C.T."/>
            <person name="Hug L.A."/>
            <person name="Thomas B.C."/>
            <person name="Sharon I."/>
            <person name="Castelle C.J."/>
            <person name="Singh A."/>
            <person name="Wilkins M.J."/>
            <person name="Williams K.H."/>
            <person name="Banfield J.F."/>
        </authorList>
    </citation>
    <scope>NUCLEOTIDE SEQUENCE [LARGE SCALE GENOMIC DNA]</scope>
</reference>
<keyword evidence="2" id="KW-0328">Glycosyltransferase</keyword>
<feature type="transmembrane region" description="Helical" evidence="7">
    <location>
        <begin position="187"/>
        <end position="203"/>
    </location>
</feature>
<feature type="transmembrane region" description="Helical" evidence="7">
    <location>
        <begin position="293"/>
        <end position="311"/>
    </location>
</feature>
<keyword evidence="3 9" id="KW-0808">Transferase</keyword>
<dbReference type="GO" id="GO:0016020">
    <property type="term" value="C:membrane"/>
    <property type="evidence" value="ECO:0007669"/>
    <property type="project" value="InterPro"/>
</dbReference>
<dbReference type="GO" id="GO:0006493">
    <property type="term" value="P:protein O-linked glycosylation"/>
    <property type="evidence" value="ECO:0007669"/>
    <property type="project" value="InterPro"/>
</dbReference>
<dbReference type="InterPro" id="IPR003342">
    <property type="entry name" value="ArnT-like_N"/>
</dbReference>
<feature type="transmembrane region" description="Helical" evidence="7">
    <location>
        <begin position="323"/>
        <end position="343"/>
    </location>
</feature>
<dbReference type="GO" id="GO:0000030">
    <property type="term" value="F:mannosyltransferase activity"/>
    <property type="evidence" value="ECO:0007669"/>
    <property type="project" value="InterPro"/>
</dbReference>
<evidence type="ECO:0000256" key="7">
    <source>
        <dbReference type="SAM" id="Phobius"/>
    </source>
</evidence>
<evidence type="ECO:0000256" key="1">
    <source>
        <dbReference type="ARBA" id="ARBA00004127"/>
    </source>
</evidence>
<keyword evidence="5 7" id="KW-1133">Transmembrane helix</keyword>
<feature type="transmembrane region" description="Helical" evidence="7">
    <location>
        <begin position="91"/>
        <end position="108"/>
    </location>
</feature>
<feature type="transmembrane region" description="Helical" evidence="7">
    <location>
        <begin position="115"/>
        <end position="132"/>
    </location>
</feature>
<dbReference type="Proteomes" id="UP000034050">
    <property type="component" value="Unassembled WGS sequence"/>
</dbReference>
<keyword evidence="6 7" id="KW-0472">Membrane</keyword>
<evidence type="ECO:0000256" key="6">
    <source>
        <dbReference type="ARBA" id="ARBA00023136"/>
    </source>
</evidence>
<feature type="transmembrane region" description="Helical" evidence="7">
    <location>
        <begin position="5"/>
        <end position="25"/>
    </location>
</feature>
<name>A0A0G1CPK7_9BACT</name>
<dbReference type="STRING" id="1618446.UV61_C0002G0205"/>
<evidence type="ECO:0000256" key="4">
    <source>
        <dbReference type="ARBA" id="ARBA00022692"/>
    </source>
</evidence>
<feature type="transmembrane region" description="Helical" evidence="7">
    <location>
        <begin position="166"/>
        <end position="181"/>
    </location>
</feature>
<evidence type="ECO:0000259" key="8">
    <source>
        <dbReference type="Pfam" id="PF02366"/>
    </source>
</evidence>
<dbReference type="Pfam" id="PF02366">
    <property type="entry name" value="PMT"/>
    <property type="match status" value="1"/>
</dbReference>
<evidence type="ECO:0000256" key="5">
    <source>
        <dbReference type="ARBA" id="ARBA00022989"/>
    </source>
</evidence>
<protein>
    <submittedName>
        <fullName evidence="9">ArnT-like protein undecaprenyl-phosphate alpha-4-amino-4-deoxy-L-arabinose arabinosyl transferase</fullName>
    </submittedName>
</protein>
<comment type="caution">
    <text evidence="9">The sequence shown here is derived from an EMBL/GenBank/DDBJ whole genome shotgun (WGS) entry which is preliminary data.</text>
</comment>
<feature type="transmembrane region" description="Helical" evidence="7">
    <location>
        <begin position="263"/>
        <end position="281"/>
    </location>
</feature>
<sequence length="487" mass="55148">MQRSVYFVLGCLVIILSVFLAFWGLDQVDLEASENIYVADAIGYLRRDPYMAPRQHLGKPHAPASPHPFLVQFLTAEIFKYFGLSLFTARLLQSGSLVMSALVVMFLARRIFKTASVAIVSGLVYTTFPLVVRYSRMAVLDPILALVQGLGAVWLWELIQSTGKMVYLYAFFVGMSVGLSLSIKLTGIFYVLFVAIGLFWYKFKLRPQNFFRVFLIIILTGVLVFYLFNDPASYIFAWTHFSDPRHKSISLISMIKGLVAVDYWLPFAVTLIGIVPVLLLLSSLPNLVHGRKSASIIFIAAWMMASIYLVINPAHITGLSSEWAYLPIMLPLALIVGKLLWTFGRRLRFLRYNQIIFLLMGIYLLLATPTLVFFGLRYASLPLPNLAHGRNAVMGDLSVMRIIKTLNQDSQPSLVLVKLKGIELPLWLLNNNIITEPFYHELSAYDYVVTDDMKLITQTKANNFITKVAAKNQTEPEVFLLYQRKID</sequence>